<dbReference type="AlphaFoldDB" id="A0AAD3H178"/>
<proteinExistence type="predicted"/>
<dbReference type="SUPFAM" id="SSF52151">
    <property type="entry name" value="FabD/lysophospholipase-like"/>
    <property type="match status" value="1"/>
</dbReference>
<dbReference type="InterPro" id="IPR016035">
    <property type="entry name" value="Acyl_Trfase/lysoPLipase"/>
</dbReference>
<protein>
    <submittedName>
        <fullName evidence="1">Uncharacterized protein</fullName>
    </submittedName>
</protein>
<evidence type="ECO:0000313" key="2">
    <source>
        <dbReference type="Proteomes" id="UP001054902"/>
    </source>
</evidence>
<accession>A0AAD3H178</accession>
<evidence type="ECO:0000313" key="1">
    <source>
        <dbReference type="EMBL" id="GFH46099.1"/>
    </source>
</evidence>
<organism evidence="1 2">
    <name type="scientific">Chaetoceros tenuissimus</name>
    <dbReference type="NCBI Taxonomy" id="426638"/>
    <lineage>
        <taxon>Eukaryota</taxon>
        <taxon>Sar</taxon>
        <taxon>Stramenopiles</taxon>
        <taxon>Ochrophyta</taxon>
        <taxon>Bacillariophyta</taxon>
        <taxon>Coscinodiscophyceae</taxon>
        <taxon>Chaetocerotophycidae</taxon>
        <taxon>Chaetocerotales</taxon>
        <taxon>Chaetocerotaceae</taxon>
        <taxon>Chaetoceros</taxon>
    </lineage>
</organism>
<comment type="caution">
    <text evidence="1">The sequence shown here is derived from an EMBL/GenBank/DDBJ whole genome shotgun (WGS) entry which is preliminary data.</text>
</comment>
<dbReference type="Proteomes" id="UP001054902">
    <property type="component" value="Unassembled WGS sequence"/>
</dbReference>
<name>A0AAD3H178_9STRA</name>
<dbReference type="EMBL" id="BLLK01000022">
    <property type="protein sequence ID" value="GFH46099.1"/>
    <property type="molecule type" value="Genomic_DNA"/>
</dbReference>
<gene>
    <name evidence="1" type="ORF">CTEN210_02573</name>
</gene>
<keyword evidence="2" id="KW-1185">Reference proteome</keyword>
<reference evidence="1 2" key="1">
    <citation type="journal article" date="2021" name="Sci. Rep.">
        <title>The genome of the diatom Chaetoceros tenuissimus carries an ancient integrated fragment of an extant virus.</title>
        <authorList>
            <person name="Hongo Y."/>
            <person name="Kimura K."/>
            <person name="Takaki Y."/>
            <person name="Yoshida Y."/>
            <person name="Baba S."/>
            <person name="Kobayashi G."/>
            <person name="Nagasaki K."/>
            <person name="Hano T."/>
            <person name="Tomaru Y."/>
        </authorList>
    </citation>
    <scope>NUCLEOTIDE SEQUENCE [LARGE SCALE GENOMIC DNA]</scope>
    <source>
        <strain evidence="1 2">NIES-3715</strain>
    </source>
</reference>
<sequence length="506" mass="57594">MSCLQSAMHAIKYNSGISGGSIPTILYSYAQIPTDLLLETDWTYDPSEITMKDLNYIPETSMGYTLVKKTNDSYKKLCEPMKIPKNKFFTSSEEEMNRILQSNKRLKKEDFLLPQSDIKTKPMILWTLHGACADFSTFMKKFKGLKNEAWRQYIKEVNLDYFSGYPNAKENLQMTKILLSLRDDYNGNLPIPYIGTSDSVYSPYEGDVVFHNRIFSFSPKEVKPHEYGMRSRFSVETMLALSTNFPGSSSGFEDGATSVFLPLLLSSVRKLKLDGKRTTTLLADGGTNDLMGIIPAVQKKVDKIISVYNFNQNEGYANFETIYADIYRAAPSTSRSDPDFEANFQEWLKMINPRITCYFGYFGTDLIKHSNLPNHIFHNQNLEKMKDLMISYNSFFEAGEPLIATMSDLVTIDNPFWGVEAGHKVDITLIWFNMPKNFSKQVPEELGLGLDQDGQFENKELKMDQIPELSPDPGDALAYSPVQVNMIAYLGSWMVQPSSMEWIEGK</sequence>